<organism evidence="2 3">
    <name type="scientific">Rhipicephalus sanguineus</name>
    <name type="common">Brown dog tick</name>
    <name type="synonym">Ixodes sanguineus</name>
    <dbReference type="NCBI Taxonomy" id="34632"/>
    <lineage>
        <taxon>Eukaryota</taxon>
        <taxon>Metazoa</taxon>
        <taxon>Ecdysozoa</taxon>
        <taxon>Arthropoda</taxon>
        <taxon>Chelicerata</taxon>
        <taxon>Arachnida</taxon>
        <taxon>Acari</taxon>
        <taxon>Parasitiformes</taxon>
        <taxon>Ixodida</taxon>
        <taxon>Ixodoidea</taxon>
        <taxon>Ixodidae</taxon>
        <taxon>Rhipicephalinae</taxon>
        <taxon>Rhipicephalus</taxon>
        <taxon>Rhipicephalus</taxon>
    </lineage>
</organism>
<feature type="region of interest" description="Disordered" evidence="1">
    <location>
        <begin position="65"/>
        <end position="91"/>
    </location>
</feature>
<dbReference type="AlphaFoldDB" id="A0A9D4Q1X5"/>
<name>A0A9D4Q1X5_RHISA</name>
<comment type="caution">
    <text evidence="2">The sequence shown here is derived from an EMBL/GenBank/DDBJ whole genome shotgun (WGS) entry which is preliminary data.</text>
</comment>
<evidence type="ECO:0000256" key="1">
    <source>
        <dbReference type="SAM" id="MobiDB-lite"/>
    </source>
</evidence>
<accession>A0A9D4Q1X5</accession>
<sequence>MPSRVKPRHEGVKAPSIVQVTMNQENTSSWVLSRRWQPLLSSQVPMRNGNQQFSGLAFHNWDVTGGSTALSNKQRPEGHPPQLPWGTAKGA</sequence>
<dbReference type="EMBL" id="JABSTV010001249">
    <property type="protein sequence ID" value="KAH7962913.1"/>
    <property type="molecule type" value="Genomic_DNA"/>
</dbReference>
<dbReference type="Proteomes" id="UP000821837">
    <property type="component" value="Chromosome 3"/>
</dbReference>
<keyword evidence="3" id="KW-1185">Reference proteome</keyword>
<reference evidence="2" key="1">
    <citation type="journal article" date="2020" name="Cell">
        <title>Large-Scale Comparative Analyses of Tick Genomes Elucidate Their Genetic Diversity and Vector Capacities.</title>
        <authorList>
            <consortium name="Tick Genome and Microbiome Consortium (TIGMIC)"/>
            <person name="Jia N."/>
            <person name="Wang J."/>
            <person name="Shi W."/>
            <person name="Du L."/>
            <person name="Sun Y."/>
            <person name="Zhan W."/>
            <person name="Jiang J.F."/>
            <person name="Wang Q."/>
            <person name="Zhang B."/>
            <person name="Ji P."/>
            <person name="Bell-Sakyi L."/>
            <person name="Cui X.M."/>
            <person name="Yuan T.T."/>
            <person name="Jiang B.G."/>
            <person name="Yang W.F."/>
            <person name="Lam T.T."/>
            <person name="Chang Q.C."/>
            <person name="Ding S.J."/>
            <person name="Wang X.J."/>
            <person name="Zhu J.G."/>
            <person name="Ruan X.D."/>
            <person name="Zhao L."/>
            <person name="Wei J.T."/>
            <person name="Ye R.Z."/>
            <person name="Que T.C."/>
            <person name="Du C.H."/>
            <person name="Zhou Y.H."/>
            <person name="Cheng J.X."/>
            <person name="Dai P.F."/>
            <person name="Guo W.B."/>
            <person name="Han X.H."/>
            <person name="Huang E.J."/>
            <person name="Li L.F."/>
            <person name="Wei W."/>
            <person name="Gao Y.C."/>
            <person name="Liu J.Z."/>
            <person name="Shao H.Z."/>
            <person name="Wang X."/>
            <person name="Wang C.C."/>
            <person name="Yang T.C."/>
            <person name="Huo Q.B."/>
            <person name="Li W."/>
            <person name="Chen H.Y."/>
            <person name="Chen S.E."/>
            <person name="Zhou L.G."/>
            <person name="Ni X.B."/>
            <person name="Tian J.H."/>
            <person name="Sheng Y."/>
            <person name="Liu T."/>
            <person name="Pan Y.S."/>
            <person name="Xia L.Y."/>
            <person name="Li J."/>
            <person name="Zhao F."/>
            <person name="Cao W.C."/>
        </authorList>
    </citation>
    <scope>NUCLEOTIDE SEQUENCE</scope>
    <source>
        <strain evidence="2">Rsan-2018</strain>
    </source>
</reference>
<evidence type="ECO:0000313" key="3">
    <source>
        <dbReference type="Proteomes" id="UP000821837"/>
    </source>
</evidence>
<reference evidence="2" key="2">
    <citation type="submission" date="2021-09" db="EMBL/GenBank/DDBJ databases">
        <authorList>
            <person name="Jia N."/>
            <person name="Wang J."/>
            <person name="Shi W."/>
            <person name="Du L."/>
            <person name="Sun Y."/>
            <person name="Zhan W."/>
            <person name="Jiang J."/>
            <person name="Wang Q."/>
            <person name="Zhang B."/>
            <person name="Ji P."/>
            <person name="Sakyi L.B."/>
            <person name="Cui X."/>
            <person name="Yuan T."/>
            <person name="Jiang B."/>
            <person name="Yang W."/>
            <person name="Lam T.T.-Y."/>
            <person name="Chang Q."/>
            <person name="Ding S."/>
            <person name="Wang X."/>
            <person name="Zhu J."/>
            <person name="Ruan X."/>
            <person name="Zhao L."/>
            <person name="Wei J."/>
            <person name="Que T."/>
            <person name="Du C."/>
            <person name="Cheng J."/>
            <person name="Dai P."/>
            <person name="Han X."/>
            <person name="Huang E."/>
            <person name="Gao Y."/>
            <person name="Liu J."/>
            <person name="Shao H."/>
            <person name="Ye R."/>
            <person name="Li L."/>
            <person name="Wei W."/>
            <person name="Wang X."/>
            <person name="Wang C."/>
            <person name="Huo Q."/>
            <person name="Li W."/>
            <person name="Guo W."/>
            <person name="Chen H."/>
            <person name="Chen S."/>
            <person name="Zhou L."/>
            <person name="Zhou L."/>
            <person name="Ni X."/>
            <person name="Tian J."/>
            <person name="Zhou Y."/>
            <person name="Sheng Y."/>
            <person name="Liu T."/>
            <person name="Pan Y."/>
            <person name="Xia L."/>
            <person name="Li J."/>
            <person name="Zhao F."/>
            <person name="Cao W."/>
        </authorList>
    </citation>
    <scope>NUCLEOTIDE SEQUENCE</scope>
    <source>
        <strain evidence="2">Rsan-2018</strain>
        <tissue evidence="2">Larvae</tissue>
    </source>
</reference>
<proteinExistence type="predicted"/>
<evidence type="ECO:0000313" key="2">
    <source>
        <dbReference type="EMBL" id="KAH7962913.1"/>
    </source>
</evidence>
<protein>
    <submittedName>
        <fullName evidence="2">Uncharacterized protein</fullName>
    </submittedName>
</protein>
<gene>
    <name evidence="2" type="ORF">HPB52_018626</name>
</gene>